<dbReference type="Proteomes" id="UP000254771">
    <property type="component" value="Unassembled WGS sequence"/>
</dbReference>
<dbReference type="InterPro" id="IPR012347">
    <property type="entry name" value="Ferritin-like"/>
</dbReference>
<gene>
    <name evidence="4" type="ORF">DIZ78_07250</name>
</gene>
<dbReference type="Pfam" id="PF09968">
    <property type="entry name" value="DUF2202"/>
    <property type="match status" value="1"/>
</dbReference>
<dbReference type="InterPro" id="IPR019243">
    <property type="entry name" value="DUF2202"/>
</dbReference>
<dbReference type="SUPFAM" id="SSF47240">
    <property type="entry name" value="Ferritin-like"/>
    <property type="match status" value="1"/>
</dbReference>
<organism evidence="4 5">
    <name type="scientific">endosymbiont of Escarpia spicata</name>
    <dbReference type="NCBI Taxonomy" id="2200908"/>
    <lineage>
        <taxon>Bacteria</taxon>
        <taxon>Pseudomonadati</taxon>
        <taxon>Pseudomonadota</taxon>
        <taxon>Gammaproteobacteria</taxon>
        <taxon>sulfur-oxidizing symbionts</taxon>
    </lineage>
</organism>
<dbReference type="AlphaFoldDB" id="A0A370DPM3"/>
<evidence type="ECO:0000256" key="1">
    <source>
        <dbReference type="SAM" id="MobiDB-lite"/>
    </source>
</evidence>
<keyword evidence="5" id="KW-1185">Reference proteome</keyword>
<dbReference type="CDD" id="cd01048">
    <property type="entry name" value="Ferritin_like_AB2"/>
    <property type="match status" value="1"/>
</dbReference>
<sequence>MSTKQSILTAAIVSFLISGPIQAGWKAQSQVESDAQIQVIEQLSDAEAANLLFMREEEKLARDVYQTFSKQWSQPVFYNISTSEQRHMDSLAVLLNRYALLDPIIDDSVGAFFNPELAALYTALTAEGAESLLAALIVGAKIEEIDILDLQRAIAESTHPDLIQVYENLMRGSRNHLRAFVRQIEGLGVAYESQMMEQDDVDMILDSPMERGRDSRKGRRSR</sequence>
<feature type="domain" description="DUF2202" evidence="3">
    <location>
        <begin position="48"/>
        <end position="207"/>
    </location>
</feature>
<dbReference type="EMBL" id="QFXE01000008">
    <property type="protein sequence ID" value="RDH86856.1"/>
    <property type="molecule type" value="Genomic_DNA"/>
</dbReference>
<feature type="region of interest" description="Disordered" evidence="1">
    <location>
        <begin position="203"/>
        <end position="222"/>
    </location>
</feature>
<keyword evidence="2" id="KW-0732">Signal</keyword>
<dbReference type="Gene3D" id="1.20.1260.10">
    <property type="match status" value="1"/>
</dbReference>
<protein>
    <submittedName>
        <fullName evidence="4">Ferritin</fullName>
    </submittedName>
</protein>
<comment type="caution">
    <text evidence="4">The sequence shown here is derived from an EMBL/GenBank/DDBJ whole genome shotgun (WGS) entry which is preliminary data.</text>
</comment>
<evidence type="ECO:0000313" key="4">
    <source>
        <dbReference type="EMBL" id="RDH86856.1"/>
    </source>
</evidence>
<evidence type="ECO:0000256" key="2">
    <source>
        <dbReference type="SAM" id="SignalP"/>
    </source>
</evidence>
<feature type="signal peptide" evidence="2">
    <location>
        <begin position="1"/>
        <end position="23"/>
    </location>
</feature>
<evidence type="ECO:0000313" key="5">
    <source>
        <dbReference type="Proteomes" id="UP000254771"/>
    </source>
</evidence>
<proteinExistence type="predicted"/>
<reference evidence="4 5" key="1">
    <citation type="journal article" date="2018" name="ISME J.">
        <title>Endosymbiont genomes yield clues of tubeworm success.</title>
        <authorList>
            <person name="Li Y."/>
            <person name="Liles M.R."/>
            <person name="Halanych K.M."/>
        </authorList>
    </citation>
    <scope>NUCLEOTIDE SEQUENCE [LARGE SCALE GENOMIC DNA]</scope>
    <source>
        <strain evidence="4">A1462</strain>
    </source>
</reference>
<evidence type="ECO:0000259" key="3">
    <source>
        <dbReference type="Pfam" id="PF09968"/>
    </source>
</evidence>
<accession>A0A370DPM3</accession>
<feature type="chain" id="PRO_5016562930" evidence="2">
    <location>
        <begin position="24"/>
        <end position="222"/>
    </location>
</feature>
<name>A0A370DPM3_9GAMM</name>
<dbReference type="InterPro" id="IPR009078">
    <property type="entry name" value="Ferritin-like_SF"/>
</dbReference>